<gene>
    <name evidence="2" type="ORF">BHQ17_18295</name>
</gene>
<name>A0A1E3RFH5_9MYCO</name>
<dbReference type="Proteomes" id="UP000094243">
    <property type="component" value="Unassembled WGS sequence"/>
</dbReference>
<keyword evidence="3" id="KW-1185">Reference proteome</keyword>
<dbReference type="InterPro" id="IPR007343">
    <property type="entry name" value="Uncharacterised_pept_Zn_put"/>
</dbReference>
<dbReference type="EMBL" id="MIGZ01000116">
    <property type="protein sequence ID" value="ODQ88618.1"/>
    <property type="molecule type" value="Genomic_DNA"/>
</dbReference>
<sequence>MSLLSRRSRRRWSLVAVICALTLAAGCSSAKLDGRATSMLFNPERVGGLPVAEGRSGLRPDAPRPVGSVQNTDGGAFDDLMLLAINDIEEFWQRTYASYLPGHFEPVETLLSYDSTDPNSPSVCGTETYQLPNAFFCYVRNVMGWDRGVFIPAAQRYFGDMGAVGVIAHEYGHALQWMAGLADEDTDGLAKEQQADCLAGVYLRSVAAGESPRFTLSTGDGLNRVLAGAIYIRDRPLVGFFDDEHGTALDRVSAFQMGFSGNADQCAAIDTAEIEERRGDLPRNIMIYDDRESLDSPINMDTLSSLMTALSEILQPSNAPTLTTERSQCGANKTAAPTAYCPEANKIFVDLAALQAVGEPKTEEEDQVLVQGDNTALSMVTSRYALAIQRQQGVNIDTPTSALRTACLTGVAQGHMTDSHGADFVLSPGDVDEAVAGLLTNGVVASDVKGRSAPAGFTRILAYRLGLSSEIDECFQRFS</sequence>
<protein>
    <submittedName>
        <fullName evidence="2">Peptidase</fullName>
    </submittedName>
</protein>
<proteinExistence type="predicted"/>
<dbReference type="SUPFAM" id="SSF55486">
    <property type="entry name" value="Metalloproteases ('zincins'), catalytic domain"/>
    <property type="match status" value="1"/>
</dbReference>
<feature type="chain" id="PRO_5009134817" evidence="1">
    <location>
        <begin position="31"/>
        <end position="479"/>
    </location>
</feature>
<dbReference type="AlphaFoldDB" id="A0A1E3RFH5"/>
<keyword evidence="1" id="KW-0732">Signal</keyword>
<reference evidence="3" key="1">
    <citation type="submission" date="2016-09" db="EMBL/GenBank/DDBJ databases">
        <authorList>
            <person name="Greninger A.L."/>
            <person name="Jerome K.R."/>
            <person name="Mcnair B."/>
            <person name="Wallis C."/>
            <person name="Fang F."/>
        </authorList>
    </citation>
    <scope>NUCLEOTIDE SEQUENCE [LARGE SCALE GENOMIC DNA]</scope>
    <source>
        <strain evidence="3">M7</strain>
    </source>
</reference>
<evidence type="ECO:0000313" key="3">
    <source>
        <dbReference type="Proteomes" id="UP000094243"/>
    </source>
</evidence>
<feature type="signal peptide" evidence="1">
    <location>
        <begin position="1"/>
        <end position="30"/>
    </location>
</feature>
<evidence type="ECO:0000256" key="1">
    <source>
        <dbReference type="SAM" id="SignalP"/>
    </source>
</evidence>
<dbReference type="Pfam" id="PF04228">
    <property type="entry name" value="Zn_peptidase"/>
    <property type="match status" value="1"/>
</dbReference>
<comment type="caution">
    <text evidence="2">The sequence shown here is derived from an EMBL/GenBank/DDBJ whole genome shotgun (WGS) entry which is preliminary data.</text>
</comment>
<dbReference type="PROSITE" id="PS51257">
    <property type="entry name" value="PROKAR_LIPOPROTEIN"/>
    <property type="match status" value="1"/>
</dbReference>
<organism evidence="2 3">
    <name type="scientific">Mycolicibacterium holsaticum</name>
    <dbReference type="NCBI Taxonomy" id="152142"/>
    <lineage>
        <taxon>Bacteria</taxon>
        <taxon>Bacillati</taxon>
        <taxon>Actinomycetota</taxon>
        <taxon>Actinomycetes</taxon>
        <taxon>Mycobacteriales</taxon>
        <taxon>Mycobacteriaceae</taxon>
        <taxon>Mycolicibacterium</taxon>
    </lineage>
</organism>
<accession>A0A1E3RFH5</accession>
<evidence type="ECO:0000313" key="2">
    <source>
        <dbReference type="EMBL" id="ODQ88618.1"/>
    </source>
</evidence>